<protein>
    <submittedName>
        <fullName evidence="1">Unnamed protein product</fullName>
    </submittedName>
</protein>
<dbReference type="Proteomes" id="UP001165064">
    <property type="component" value="Unassembled WGS sequence"/>
</dbReference>
<reference evidence="1" key="1">
    <citation type="submission" date="2023-04" db="EMBL/GenBank/DDBJ databases">
        <title>Ambrosiozyma monospora NBRC 10751.</title>
        <authorList>
            <person name="Ichikawa N."/>
            <person name="Sato H."/>
            <person name="Tonouchi N."/>
        </authorList>
    </citation>
    <scope>NUCLEOTIDE SEQUENCE</scope>
    <source>
        <strain evidence="1">NBRC 10751</strain>
    </source>
</reference>
<gene>
    <name evidence="1" type="ORF">Amon02_001268000</name>
</gene>
<evidence type="ECO:0000313" key="2">
    <source>
        <dbReference type="Proteomes" id="UP001165064"/>
    </source>
</evidence>
<organism evidence="1 2">
    <name type="scientific">Ambrosiozyma monospora</name>
    <name type="common">Yeast</name>
    <name type="synonym">Endomycopsis monosporus</name>
    <dbReference type="NCBI Taxonomy" id="43982"/>
    <lineage>
        <taxon>Eukaryota</taxon>
        <taxon>Fungi</taxon>
        <taxon>Dikarya</taxon>
        <taxon>Ascomycota</taxon>
        <taxon>Saccharomycotina</taxon>
        <taxon>Pichiomycetes</taxon>
        <taxon>Pichiales</taxon>
        <taxon>Pichiaceae</taxon>
        <taxon>Ambrosiozyma</taxon>
    </lineage>
</organism>
<dbReference type="EMBL" id="BSXS01015136">
    <property type="protein sequence ID" value="GMF06401.1"/>
    <property type="molecule type" value="Genomic_DNA"/>
</dbReference>
<accession>A0ACB5UA58</accession>
<evidence type="ECO:0000313" key="1">
    <source>
        <dbReference type="EMBL" id="GMF06401.1"/>
    </source>
</evidence>
<sequence length="80" mass="7847">MEEMAVLRKAEATAGVAYGSVETGSPKMVDSETAASTGTLAADGRIAVGPVETGGTNKVGSETATSDNGRADDGTTVGLV</sequence>
<name>A0ACB5UA58_AMBMO</name>
<comment type="caution">
    <text evidence="1">The sequence shown here is derived from an EMBL/GenBank/DDBJ whole genome shotgun (WGS) entry which is preliminary data.</text>
</comment>
<proteinExistence type="predicted"/>
<keyword evidence="2" id="KW-1185">Reference proteome</keyword>